<keyword evidence="2" id="KW-1185">Reference proteome</keyword>
<gene>
    <name evidence="1" type="ORF">GJ744_009614</name>
</gene>
<dbReference type="Proteomes" id="UP000606974">
    <property type="component" value="Unassembled WGS sequence"/>
</dbReference>
<organism evidence="1 2">
    <name type="scientific">Endocarpon pusillum</name>
    <dbReference type="NCBI Taxonomy" id="364733"/>
    <lineage>
        <taxon>Eukaryota</taxon>
        <taxon>Fungi</taxon>
        <taxon>Dikarya</taxon>
        <taxon>Ascomycota</taxon>
        <taxon>Pezizomycotina</taxon>
        <taxon>Eurotiomycetes</taxon>
        <taxon>Chaetothyriomycetidae</taxon>
        <taxon>Verrucariales</taxon>
        <taxon>Verrucariaceae</taxon>
        <taxon>Endocarpon</taxon>
    </lineage>
</organism>
<reference evidence="1" key="1">
    <citation type="submission" date="2020-02" db="EMBL/GenBank/DDBJ databases">
        <authorList>
            <person name="Palmer J.M."/>
        </authorList>
    </citation>
    <scope>NUCLEOTIDE SEQUENCE</scope>
    <source>
        <strain evidence="1">EPUS1.4</strain>
        <tissue evidence="1">Thallus</tissue>
    </source>
</reference>
<evidence type="ECO:0000313" key="2">
    <source>
        <dbReference type="Proteomes" id="UP000606974"/>
    </source>
</evidence>
<protein>
    <submittedName>
        <fullName evidence="1">Uncharacterized protein</fullName>
    </submittedName>
</protein>
<comment type="caution">
    <text evidence="1">The sequence shown here is derived from an EMBL/GenBank/DDBJ whole genome shotgun (WGS) entry which is preliminary data.</text>
</comment>
<accession>A0A8H7E3I3</accession>
<name>A0A8H7E3I3_9EURO</name>
<evidence type="ECO:0000313" key="1">
    <source>
        <dbReference type="EMBL" id="KAF7508032.1"/>
    </source>
</evidence>
<dbReference type="EMBL" id="JAACFV010000059">
    <property type="protein sequence ID" value="KAF7508032.1"/>
    <property type="molecule type" value="Genomic_DNA"/>
</dbReference>
<dbReference type="AlphaFoldDB" id="A0A8H7E3I3"/>
<proteinExistence type="predicted"/>
<sequence>MATTAVNGITRLGGESCEYINSTSCSGKQLRISQTHNQQRASKRLSDGGVRSRSDLWSVTGGGAPIKEYKSPRWLCFCGFHVLQLPNNNQSLPVPIEHKPLNRFIPLSLWSIHNHISFFVLQLLQASHFNLSFCFAGGKDVRDVGQRYSGRDAPRQQRPY</sequence>